<keyword evidence="2 4" id="KW-0863">Zinc-finger</keyword>
<dbReference type="SUPFAM" id="SSF48403">
    <property type="entry name" value="Ankyrin repeat"/>
    <property type="match status" value="1"/>
</dbReference>
<feature type="compositionally biased region" description="Basic residues" evidence="5">
    <location>
        <begin position="350"/>
        <end position="363"/>
    </location>
</feature>
<dbReference type="InterPro" id="IPR013083">
    <property type="entry name" value="Znf_RING/FYVE/PHD"/>
</dbReference>
<evidence type="ECO:0000256" key="5">
    <source>
        <dbReference type="SAM" id="MobiDB-lite"/>
    </source>
</evidence>
<dbReference type="Gene3D" id="3.30.40.10">
    <property type="entry name" value="Zinc/RING finger domain, C3HC4 (zinc finger)"/>
    <property type="match status" value="1"/>
</dbReference>
<keyword evidence="1" id="KW-0479">Metal-binding</keyword>
<dbReference type="InterPro" id="IPR036770">
    <property type="entry name" value="Ankyrin_rpt-contain_sf"/>
</dbReference>
<dbReference type="PROSITE" id="PS00518">
    <property type="entry name" value="ZF_RING_1"/>
    <property type="match status" value="1"/>
</dbReference>
<dbReference type="SUPFAM" id="SSF57850">
    <property type="entry name" value="RING/U-box"/>
    <property type="match status" value="1"/>
</dbReference>
<gene>
    <name evidence="7" type="ORF">THAOC_13571</name>
</gene>
<dbReference type="GO" id="GO:0008270">
    <property type="term" value="F:zinc ion binding"/>
    <property type="evidence" value="ECO:0007669"/>
    <property type="project" value="UniProtKB-KW"/>
</dbReference>
<name>K0SHA0_THAOC</name>
<evidence type="ECO:0000256" key="4">
    <source>
        <dbReference type="PROSITE-ProRule" id="PRU00175"/>
    </source>
</evidence>
<organism evidence="7 8">
    <name type="scientific">Thalassiosira oceanica</name>
    <name type="common">Marine diatom</name>
    <dbReference type="NCBI Taxonomy" id="159749"/>
    <lineage>
        <taxon>Eukaryota</taxon>
        <taxon>Sar</taxon>
        <taxon>Stramenopiles</taxon>
        <taxon>Ochrophyta</taxon>
        <taxon>Bacillariophyta</taxon>
        <taxon>Coscinodiscophyceae</taxon>
        <taxon>Thalassiosirophycidae</taxon>
        <taxon>Thalassiosirales</taxon>
        <taxon>Thalassiosiraceae</taxon>
        <taxon>Thalassiosira</taxon>
    </lineage>
</organism>
<dbReference type="OrthoDB" id="194358at2759"/>
<feature type="region of interest" description="Disordered" evidence="5">
    <location>
        <begin position="333"/>
        <end position="373"/>
    </location>
</feature>
<comment type="caution">
    <text evidence="7">The sequence shown here is derived from an EMBL/GenBank/DDBJ whole genome shotgun (WGS) entry which is preliminary data.</text>
</comment>
<dbReference type="InterPro" id="IPR027370">
    <property type="entry name" value="Znf-RING_euk"/>
</dbReference>
<evidence type="ECO:0000313" key="8">
    <source>
        <dbReference type="Proteomes" id="UP000266841"/>
    </source>
</evidence>
<proteinExistence type="predicted"/>
<dbReference type="InterPro" id="IPR017907">
    <property type="entry name" value="Znf_RING_CS"/>
</dbReference>
<dbReference type="PROSITE" id="PS50089">
    <property type="entry name" value="ZF_RING_2"/>
    <property type="match status" value="1"/>
</dbReference>
<keyword evidence="8" id="KW-1185">Reference proteome</keyword>
<sequence>MDQLRKGERKRCPLCRGVVPPSQEQVANYKTVKALTKNTSTSHPEYEQRALQVKRFEEEYGEDWDGTMIEYDRDFVDLPGYVAAAFVNGNLRAVLQWLSKGNLKERVNAKWEGGGNAGLLYIAVMKKQLDMMSHLLLNGADVNIVNVADASVLTSSCYLADNPSEAVRLLLSWGAELTVKGERATKERELVFFHEISARGNAEIANLISTELGGRRCEIVSAPKTRDDLVGKTCVAEEYIEISDLYRVTMEFTNEVLLLDTNRLKRRDRTPQDPGYYVECKNNRLTRRDFTSNEDCQAFMASLGSDSDVNPDAEVKAEQAAADLLSELGLGDLEAPSSSASKKNNQSASGKKKKRVGKKKGRKRELPIEAKCPRSKRGSRSLLCVLWIGDGDSSVLLGSGLDQQAGAGRGGRPGRQAGRAGLQKATQQLLAILPKSKKSQSQDFLALAWLACPVVLRHETKRPRRQVISVLAGVGSLDPCAVAAMDDSGHGNIECGICLGEWTNPVTLPCGHTFCADCLSSLKPNMGRTDWDGAMIEYDRNFVELPEYAAIALFEGNLRAVLQWLCKGDVRQRVNAKCEEAGNAGLLYLSSMSKQHDLMSYLLLNGADVNILDFRGTSVLTSSCIDEDNPSKPNAAAYLALVKKKAEVPWSANLVQSPSLHLDSFAVRLFRSREGVLPSDLWGAHPCVMAAMGDSGHGNNECGICLGDEGAGGDNDQRRRAPPRQHATIGSEPCRPFDELE</sequence>
<protein>
    <recommendedName>
        <fullName evidence="6">RING-type domain-containing protein</fullName>
    </recommendedName>
</protein>
<dbReference type="SMART" id="SM00184">
    <property type="entry name" value="RING"/>
    <property type="match status" value="1"/>
</dbReference>
<feature type="region of interest" description="Disordered" evidence="5">
    <location>
        <begin position="710"/>
        <end position="741"/>
    </location>
</feature>
<evidence type="ECO:0000256" key="1">
    <source>
        <dbReference type="ARBA" id="ARBA00022723"/>
    </source>
</evidence>
<dbReference type="InterPro" id="IPR001841">
    <property type="entry name" value="Znf_RING"/>
</dbReference>
<dbReference type="Pfam" id="PF13445">
    <property type="entry name" value="zf-RING_UBOX"/>
    <property type="match status" value="1"/>
</dbReference>
<feature type="domain" description="RING-type" evidence="6">
    <location>
        <begin position="495"/>
        <end position="519"/>
    </location>
</feature>
<dbReference type="AlphaFoldDB" id="K0SHA0"/>
<dbReference type="Pfam" id="PF00023">
    <property type="entry name" value="Ank"/>
    <property type="match status" value="1"/>
</dbReference>
<feature type="compositionally biased region" description="Low complexity" evidence="5">
    <location>
        <begin position="333"/>
        <end position="349"/>
    </location>
</feature>
<dbReference type="Gene3D" id="1.25.40.20">
    <property type="entry name" value="Ankyrin repeat-containing domain"/>
    <property type="match status" value="1"/>
</dbReference>
<dbReference type="EMBL" id="AGNL01015684">
    <property type="protein sequence ID" value="EJK65553.1"/>
    <property type="molecule type" value="Genomic_DNA"/>
</dbReference>
<dbReference type="InterPro" id="IPR002110">
    <property type="entry name" value="Ankyrin_rpt"/>
</dbReference>
<evidence type="ECO:0000256" key="2">
    <source>
        <dbReference type="ARBA" id="ARBA00022771"/>
    </source>
</evidence>
<dbReference type="SMART" id="SM00248">
    <property type="entry name" value="ANK"/>
    <property type="match status" value="2"/>
</dbReference>
<evidence type="ECO:0000313" key="7">
    <source>
        <dbReference type="EMBL" id="EJK65553.1"/>
    </source>
</evidence>
<keyword evidence="3" id="KW-0862">Zinc</keyword>
<dbReference type="Proteomes" id="UP000266841">
    <property type="component" value="Unassembled WGS sequence"/>
</dbReference>
<evidence type="ECO:0000256" key="3">
    <source>
        <dbReference type="ARBA" id="ARBA00022833"/>
    </source>
</evidence>
<dbReference type="eggNOG" id="ENOG502SC5Q">
    <property type="taxonomic scope" value="Eukaryota"/>
</dbReference>
<accession>K0SHA0</accession>
<evidence type="ECO:0000259" key="6">
    <source>
        <dbReference type="PROSITE" id="PS50089"/>
    </source>
</evidence>
<reference evidence="7 8" key="1">
    <citation type="journal article" date="2012" name="Genome Biol.">
        <title>Genome and low-iron response of an oceanic diatom adapted to chronic iron limitation.</title>
        <authorList>
            <person name="Lommer M."/>
            <person name="Specht M."/>
            <person name="Roy A.S."/>
            <person name="Kraemer L."/>
            <person name="Andreson R."/>
            <person name="Gutowska M.A."/>
            <person name="Wolf J."/>
            <person name="Bergner S.V."/>
            <person name="Schilhabel M.B."/>
            <person name="Klostermeier U.C."/>
            <person name="Beiko R.G."/>
            <person name="Rosenstiel P."/>
            <person name="Hippler M."/>
            <person name="Laroche J."/>
        </authorList>
    </citation>
    <scope>NUCLEOTIDE SEQUENCE [LARGE SCALE GENOMIC DNA]</scope>
    <source>
        <strain evidence="7 8">CCMP1005</strain>
    </source>
</reference>